<feature type="region of interest" description="Disordered" evidence="1">
    <location>
        <begin position="226"/>
        <end position="271"/>
    </location>
</feature>
<dbReference type="Gene3D" id="2.40.50.140">
    <property type="entry name" value="Nucleic acid-binding proteins"/>
    <property type="match status" value="1"/>
</dbReference>
<dbReference type="Proteomes" id="UP000193411">
    <property type="component" value="Unassembled WGS sequence"/>
</dbReference>
<reference evidence="2 3" key="1">
    <citation type="submission" date="2016-07" db="EMBL/GenBank/DDBJ databases">
        <title>Pervasive Adenine N6-methylation of Active Genes in Fungi.</title>
        <authorList>
            <consortium name="DOE Joint Genome Institute"/>
            <person name="Mondo S.J."/>
            <person name="Dannebaum R.O."/>
            <person name="Kuo R.C."/>
            <person name="Labutti K."/>
            <person name="Haridas S."/>
            <person name="Kuo A."/>
            <person name="Salamov A."/>
            <person name="Ahrendt S.R."/>
            <person name="Lipzen A."/>
            <person name="Sullivan W."/>
            <person name="Andreopoulos W.B."/>
            <person name="Clum A."/>
            <person name="Lindquist E."/>
            <person name="Daum C."/>
            <person name="Ramamoorthy G.K."/>
            <person name="Gryganskyi A."/>
            <person name="Culley D."/>
            <person name="Magnuson J.K."/>
            <person name="James T.Y."/>
            <person name="O'Malley M.A."/>
            <person name="Stajich J.E."/>
            <person name="Spatafora J.W."/>
            <person name="Visel A."/>
            <person name="Grigoriev I.V."/>
        </authorList>
    </citation>
    <scope>NUCLEOTIDE SEQUENCE [LARGE SCALE GENOMIC DNA]</scope>
    <source>
        <strain evidence="2 3">PL171</strain>
    </source>
</reference>
<dbReference type="AlphaFoldDB" id="A0A1Y2HDW6"/>
<feature type="region of interest" description="Disordered" evidence="1">
    <location>
        <begin position="137"/>
        <end position="161"/>
    </location>
</feature>
<evidence type="ECO:0000256" key="1">
    <source>
        <dbReference type="SAM" id="MobiDB-lite"/>
    </source>
</evidence>
<dbReference type="InterPro" id="IPR012340">
    <property type="entry name" value="NA-bd_OB-fold"/>
</dbReference>
<keyword evidence="3" id="KW-1185">Reference proteome</keyword>
<accession>A0A1Y2HDW6</accession>
<gene>
    <name evidence="2" type="ORF">BCR44DRAFT_79216</name>
</gene>
<proteinExistence type="predicted"/>
<comment type="caution">
    <text evidence="2">The sequence shown here is derived from an EMBL/GenBank/DDBJ whole genome shotgun (WGS) entry which is preliminary data.</text>
</comment>
<evidence type="ECO:0000313" key="3">
    <source>
        <dbReference type="Proteomes" id="UP000193411"/>
    </source>
</evidence>
<protein>
    <submittedName>
        <fullName evidence="2">Uncharacterized protein</fullName>
    </submittedName>
</protein>
<dbReference type="EMBL" id="MCFL01000042">
    <property type="protein sequence ID" value="ORZ32777.1"/>
    <property type="molecule type" value="Genomic_DNA"/>
</dbReference>
<name>A0A1Y2HDW6_9FUNG</name>
<sequence>MLFNDTLAQALANPTRRCIGVVACYNLKRGFGEILPNFSLSPAGSERRTVLLSLLGRRDRGYGHACQGYKHQQVEFRLEHGPKGYRAREVTGPGGEPFACRSAPCRKAPKPDPPRFSHAPNPAKVGVRVPTLEELIAAQPDDPPAMPTARPSLARASRTTNPDNLARAARARAPGNPTQPSEEPAIPELAQASLDHARATYAGVQAAQAQAQAQGLARTVRAHGHGAVVKRGASGRGSFGRRGGSRGGRGGVHGGRGGNNRHGGARGGRRG</sequence>
<feature type="compositionally biased region" description="Gly residues" evidence="1">
    <location>
        <begin position="234"/>
        <end position="261"/>
    </location>
</feature>
<evidence type="ECO:0000313" key="2">
    <source>
        <dbReference type="EMBL" id="ORZ32777.1"/>
    </source>
</evidence>
<organism evidence="2 3">
    <name type="scientific">Catenaria anguillulae PL171</name>
    <dbReference type="NCBI Taxonomy" id="765915"/>
    <lineage>
        <taxon>Eukaryota</taxon>
        <taxon>Fungi</taxon>
        <taxon>Fungi incertae sedis</taxon>
        <taxon>Blastocladiomycota</taxon>
        <taxon>Blastocladiomycetes</taxon>
        <taxon>Blastocladiales</taxon>
        <taxon>Catenariaceae</taxon>
        <taxon>Catenaria</taxon>
    </lineage>
</organism>